<name>A0A6J5L3S3_9CAUD</name>
<dbReference type="EMBL" id="LR796234">
    <property type="protein sequence ID" value="CAB4129368.1"/>
    <property type="molecule type" value="Genomic_DNA"/>
</dbReference>
<keyword evidence="1" id="KW-0812">Transmembrane</keyword>
<protein>
    <submittedName>
        <fullName evidence="2">Uncharacterized protein</fullName>
    </submittedName>
</protein>
<sequence length="29" mass="3475">MSADQWDKLIAWICAIGLVVYFVVMIFWR</sequence>
<evidence type="ECO:0000313" key="2">
    <source>
        <dbReference type="EMBL" id="CAB4129368.1"/>
    </source>
</evidence>
<keyword evidence="1" id="KW-1133">Transmembrane helix</keyword>
<evidence type="ECO:0000256" key="1">
    <source>
        <dbReference type="SAM" id="Phobius"/>
    </source>
</evidence>
<keyword evidence="1" id="KW-0472">Membrane</keyword>
<gene>
    <name evidence="2" type="ORF">UFOVP118_8</name>
</gene>
<accession>A0A6J5L3S3</accession>
<organism evidence="2">
    <name type="scientific">uncultured Caudovirales phage</name>
    <dbReference type="NCBI Taxonomy" id="2100421"/>
    <lineage>
        <taxon>Viruses</taxon>
        <taxon>Duplodnaviria</taxon>
        <taxon>Heunggongvirae</taxon>
        <taxon>Uroviricota</taxon>
        <taxon>Caudoviricetes</taxon>
        <taxon>Peduoviridae</taxon>
        <taxon>Maltschvirus</taxon>
        <taxon>Maltschvirus maltsch</taxon>
    </lineage>
</organism>
<reference evidence="2" key="1">
    <citation type="submission" date="2020-04" db="EMBL/GenBank/DDBJ databases">
        <authorList>
            <person name="Chiriac C."/>
            <person name="Salcher M."/>
            <person name="Ghai R."/>
            <person name="Kavagutti S V."/>
        </authorList>
    </citation>
    <scope>NUCLEOTIDE SEQUENCE</scope>
</reference>
<proteinExistence type="predicted"/>
<feature type="transmembrane region" description="Helical" evidence="1">
    <location>
        <begin position="9"/>
        <end position="28"/>
    </location>
</feature>